<dbReference type="InterPro" id="IPR051560">
    <property type="entry name" value="MAM_domain-containing"/>
</dbReference>
<evidence type="ECO:0000256" key="1">
    <source>
        <dbReference type="ARBA" id="ARBA00022729"/>
    </source>
</evidence>
<keyword evidence="7" id="KW-1185">Reference proteome</keyword>
<dbReference type="PROSITE" id="PS51892">
    <property type="entry name" value="SUBTILASE"/>
    <property type="match status" value="1"/>
</dbReference>
<feature type="active site" description="Charge relay system" evidence="2">
    <location>
        <position position="371"/>
    </location>
</feature>
<name>A0ABV6Q502_9FLAO</name>
<keyword evidence="2" id="KW-0720">Serine protease</keyword>
<evidence type="ECO:0000313" key="7">
    <source>
        <dbReference type="Proteomes" id="UP001589832"/>
    </source>
</evidence>
<dbReference type="InterPro" id="IPR000209">
    <property type="entry name" value="Peptidase_S8/S53_dom"/>
</dbReference>
<evidence type="ECO:0000256" key="2">
    <source>
        <dbReference type="PROSITE-ProRule" id="PRU01240"/>
    </source>
</evidence>
<dbReference type="InterPro" id="IPR032179">
    <property type="entry name" value="Cry22Aa_Ig-like"/>
</dbReference>
<feature type="domain" description="Fibronectin type-III" evidence="5">
    <location>
        <begin position="574"/>
        <end position="660"/>
    </location>
</feature>
<evidence type="ECO:0000256" key="3">
    <source>
        <dbReference type="SAM" id="SignalP"/>
    </source>
</evidence>
<dbReference type="PROSITE" id="PS50060">
    <property type="entry name" value="MAM_2"/>
    <property type="match status" value="1"/>
</dbReference>
<dbReference type="InterPro" id="IPR013320">
    <property type="entry name" value="ConA-like_dom_sf"/>
</dbReference>
<reference evidence="6 7" key="1">
    <citation type="submission" date="2024-09" db="EMBL/GenBank/DDBJ databases">
        <authorList>
            <person name="Sun Q."/>
            <person name="Mori K."/>
        </authorList>
    </citation>
    <scope>NUCLEOTIDE SEQUENCE [LARGE SCALE GENOMIC DNA]</scope>
    <source>
        <strain evidence="6 7">NCAIM B.02481</strain>
    </source>
</reference>
<organism evidence="6 7">
    <name type="scientific">Winogradskyella pulchriflava</name>
    <dbReference type="NCBI Taxonomy" id="1110688"/>
    <lineage>
        <taxon>Bacteria</taxon>
        <taxon>Pseudomonadati</taxon>
        <taxon>Bacteroidota</taxon>
        <taxon>Flavobacteriia</taxon>
        <taxon>Flavobacteriales</taxon>
        <taxon>Flavobacteriaceae</taxon>
        <taxon>Winogradskyella</taxon>
    </lineage>
</organism>
<accession>A0ABV6Q502</accession>
<dbReference type="Pfam" id="PF20009">
    <property type="entry name" value="GEVED"/>
    <property type="match status" value="1"/>
</dbReference>
<dbReference type="SMART" id="SM00060">
    <property type="entry name" value="FN3"/>
    <property type="match status" value="1"/>
</dbReference>
<dbReference type="SUPFAM" id="SSF52743">
    <property type="entry name" value="Subtilisin-like"/>
    <property type="match status" value="1"/>
</dbReference>
<feature type="signal peptide" evidence="3">
    <location>
        <begin position="1"/>
        <end position="23"/>
    </location>
</feature>
<gene>
    <name evidence="6" type="ORF">ACFFGA_02210</name>
</gene>
<keyword evidence="2" id="KW-0645">Protease</keyword>
<keyword evidence="1 3" id="KW-0732">Signal</keyword>
<dbReference type="Gene3D" id="2.60.120.200">
    <property type="match status" value="1"/>
</dbReference>
<dbReference type="SUPFAM" id="SSF49265">
    <property type="entry name" value="Fibronectin type III"/>
    <property type="match status" value="1"/>
</dbReference>
<dbReference type="InterPro" id="IPR000998">
    <property type="entry name" value="MAM_dom"/>
</dbReference>
<feature type="domain" description="MAM" evidence="4">
    <location>
        <begin position="986"/>
        <end position="1151"/>
    </location>
</feature>
<dbReference type="EMBL" id="JBHLTQ010000001">
    <property type="protein sequence ID" value="MFC0603350.1"/>
    <property type="molecule type" value="Genomic_DNA"/>
</dbReference>
<dbReference type="SUPFAM" id="SSF49899">
    <property type="entry name" value="Concanavalin A-like lectins/glucanases"/>
    <property type="match status" value="1"/>
</dbReference>
<dbReference type="CDD" id="cd04842">
    <property type="entry name" value="Peptidases_S8_Kp43_protease"/>
    <property type="match status" value="1"/>
</dbReference>
<evidence type="ECO:0000259" key="4">
    <source>
        <dbReference type="PROSITE" id="PS50060"/>
    </source>
</evidence>
<dbReference type="InterPro" id="IPR008979">
    <property type="entry name" value="Galactose-bd-like_sf"/>
</dbReference>
<dbReference type="PANTHER" id="PTHR23282:SF101">
    <property type="entry name" value="MAM DOMAIN-CONTAINING PROTEIN"/>
    <property type="match status" value="1"/>
</dbReference>
<dbReference type="PANTHER" id="PTHR23282">
    <property type="entry name" value="APICAL ENDOSOMAL GLYCOPROTEIN PRECURSOR"/>
    <property type="match status" value="1"/>
</dbReference>
<dbReference type="PROSITE" id="PS50853">
    <property type="entry name" value="FN3"/>
    <property type="match status" value="1"/>
</dbReference>
<evidence type="ECO:0000259" key="5">
    <source>
        <dbReference type="PROSITE" id="PS50853"/>
    </source>
</evidence>
<keyword evidence="2" id="KW-0378">Hydrolase</keyword>
<dbReference type="Pfam" id="PF00041">
    <property type="entry name" value="fn3"/>
    <property type="match status" value="1"/>
</dbReference>
<dbReference type="InterPro" id="IPR036116">
    <property type="entry name" value="FN3_sf"/>
</dbReference>
<dbReference type="InterPro" id="IPR003961">
    <property type="entry name" value="FN3_dom"/>
</dbReference>
<dbReference type="Gene3D" id="2.60.120.380">
    <property type="match status" value="1"/>
</dbReference>
<comment type="similarity">
    <text evidence="2">Belongs to the peptidase S8 family.</text>
</comment>
<dbReference type="Gene3D" id="2.60.40.10">
    <property type="entry name" value="Immunoglobulins"/>
    <property type="match status" value="3"/>
</dbReference>
<dbReference type="InterPro" id="IPR036852">
    <property type="entry name" value="Peptidase_S8/S53_dom_sf"/>
</dbReference>
<dbReference type="Pfam" id="PF18962">
    <property type="entry name" value="Por_Secre_tail"/>
    <property type="match status" value="1"/>
</dbReference>
<dbReference type="Pfam" id="PF16403">
    <property type="entry name" value="Bact_surface_Ig-like"/>
    <property type="match status" value="2"/>
</dbReference>
<dbReference type="NCBIfam" id="TIGR04183">
    <property type="entry name" value="Por_Secre_tail"/>
    <property type="match status" value="1"/>
</dbReference>
<dbReference type="Gene3D" id="3.40.50.200">
    <property type="entry name" value="Peptidase S8/S53 domain"/>
    <property type="match status" value="1"/>
</dbReference>
<dbReference type="InterPro" id="IPR026444">
    <property type="entry name" value="Secre_tail"/>
</dbReference>
<dbReference type="InterPro" id="IPR034058">
    <property type="entry name" value="TagA/B/C/D_pept_dom"/>
</dbReference>
<comment type="caution">
    <text evidence="6">The sequence shown here is derived from an EMBL/GenBank/DDBJ whole genome shotgun (WGS) entry which is preliminary data.</text>
</comment>
<feature type="chain" id="PRO_5047459677" evidence="3">
    <location>
        <begin position="24"/>
        <end position="1344"/>
    </location>
</feature>
<dbReference type="InterPro" id="IPR045474">
    <property type="entry name" value="GEVED"/>
</dbReference>
<protein>
    <submittedName>
        <fullName evidence="6">Immunoglobulin-like domain-containing protein</fullName>
    </submittedName>
</protein>
<dbReference type="CDD" id="cd00063">
    <property type="entry name" value="FN3"/>
    <property type="match status" value="1"/>
</dbReference>
<dbReference type="SMART" id="SM00137">
    <property type="entry name" value="MAM"/>
    <property type="match status" value="1"/>
</dbReference>
<dbReference type="RefSeq" id="WP_386059015.1">
    <property type="nucleotide sequence ID" value="NZ_JBHLTQ010000001.1"/>
</dbReference>
<dbReference type="Pfam" id="PF00082">
    <property type="entry name" value="Peptidase_S8"/>
    <property type="match status" value="1"/>
</dbReference>
<dbReference type="Proteomes" id="UP001589832">
    <property type="component" value="Unassembled WGS sequence"/>
</dbReference>
<proteinExistence type="inferred from homology"/>
<dbReference type="InterPro" id="IPR013783">
    <property type="entry name" value="Ig-like_fold"/>
</dbReference>
<sequence length="1344" mass="142471">MKKNYFKTIIVIVLMSSVLTAFSQTKSEKEQITSRYDKQAIQEFSLKLNQQAKAEKEKAIQLARINGWPIIIQKNGVYSEIQKVTEEGTPVYYTTFNVDAAKSTRTDHLNSGGSLGLNLMGQNMTAHVWDGGIATIAHQEFDGVGGTNRFSVGDGTSSQNFHAVHVTGTIIASGLQPNAQGMAPHADAVGYDWNNDTSEASTASGNGMLLSNHSYGYAARNAQGQPQLPAYYFGGYITDSRDWDQIMFNAPNYLMVVAAGNDGDDNSANSSPLGGNSSYDKLSGHATAKNSLVVANADDANIDANGNLISVTINSSSSEGPTDDYRIKPDITGNGTNLYSSFNFASYDQTYGTNYADGNINDDYASITGTSMASPNVMGSLMLLQQHHNNLNGSYMKAATLKGLALHTADDAGPNGPDAVYGWGLLNSKRAAEAITNNGNETKIEELTLMNGQSYQITVDSDGINDLYASISWTDRAGTATTSTNSTSAVLVNDLDIRVTKGGTTYTPWRLTGVTTNGQGDNIKDPYERVDVANALGTYTITITHKGSLTGGSQNYSLIVTGLSGTPVVCNATTPTNLSVDGYGSSTATLSWDAVSGASYDVRYRETGTSTWTTTSVSSNSVSLSGLSPETSYQVQVRSECPDNSTSSYSGTVSFTTTEVQLNYCASTSSNVNDEYISRVQLGSIDNSSGAQFYSDFTNVSTTLTQGDNYTITITPTWTGTVYSEGYAVWIDYNHDGDFSDSGEQVFSQAATQNASVNGSFTIPSGTYVGNTRMRVSMKYNATPTACESFTYGEVEDYTVNLSAGTPDTVAPVITLNGSSTMNLEVGDTYNEPGATATDNVDGDLTSSIVITGTVNTNSAGTYTRFYNVSDAAGNAATQVTRTVIVTEPADTVAPVITLNGASTMNLEVGDTYNEPGATATDNVDGNLTSSIVITGTVNTNSAGTYTRYYNVSDAAGNAATERTRTIIVTEPSTGSCTGGITSFPYTESFENTFGAWSQSTSDDFNWATRSGTTPSSNTGPSSADSGSYYIYMESSSPNYSTKRAILNSPCYDLGSATNATFEFKYHMYGATSMGSLALEISDNNGSSWTSIWSRSGNQGNSWQTASVDLASYVGSSVQLRFNGVTGTTWQGDMAVDAVNLVAGSGSSCTNVSLSITFDNYPEETAWSVRDASGTTVASGGTYGSQADGSTLNINVGCLDVGCYDFIITDTYGDGICCSYGNGSYTLTNTDTGATLASGGQFTSSQTTNFCVGTGSTNYASNPGIITDNPNQYFRVHPNPVKQTLKVDLVGYEANTFEIKNMLGQTVSIGLYTSNIDVSKLDDGVYILQLNIGEKTKTQRFIKQ</sequence>
<evidence type="ECO:0000313" key="6">
    <source>
        <dbReference type="EMBL" id="MFC0603350.1"/>
    </source>
</evidence>
<dbReference type="Pfam" id="PF00629">
    <property type="entry name" value="MAM"/>
    <property type="match status" value="1"/>
</dbReference>
<dbReference type="SUPFAM" id="SSF49785">
    <property type="entry name" value="Galactose-binding domain-like"/>
    <property type="match status" value="1"/>
</dbReference>
<feature type="active site" description="Charge relay system" evidence="2">
    <location>
        <position position="130"/>
    </location>
</feature>
<feature type="active site" description="Charge relay system" evidence="2">
    <location>
        <position position="162"/>
    </location>
</feature>
<dbReference type="CDD" id="cd06263">
    <property type="entry name" value="MAM"/>
    <property type="match status" value="1"/>
</dbReference>